<dbReference type="PANTHER" id="PTHR34216">
    <property type="match status" value="1"/>
</dbReference>
<organism evidence="4 5">
    <name type="scientific">Spiribacter salinus</name>
    <dbReference type="NCBI Taxonomy" id="1335746"/>
    <lineage>
        <taxon>Bacteria</taxon>
        <taxon>Pseudomonadati</taxon>
        <taxon>Pseudomonadota</taxon>
        <taxon>Gammaproteobacteria</taxon>
        <taxon>Chromatiales</taxon>
        <taxon>Ectothiorhodospiraceae</taxon>
        <taxon>Spiribacter</taxon>
    </lineage>
</organism>
<reference evidence="4 5" key="1">
    <citation type="submission" date="2019-06" db="EMBL/GenBank/DDBJ databases">
        <title>Metagenome assembled Genome of Spiribacter salinus SL48-SHIP from the microbial mat of Salt Lake 48 (Novosibirsk region, Russia).</title>
        <authorList>
            <person name="Shipova A."/>
            <person name="Rozanov A.S."/>
            <person name="Bryanskaya A.V."/>
            <person name="Peltek S.E."/>
        </authorList>
    </citation>
    <scope>NUCLEOTIDE SEQUENCE [LARGE SCALE GENOMIC DNA]</scope>
    <source>
        <strain evidence="4">SL48-SHIP-2</strain>
    </source>
</reference>
<dbReference type="Pfam" id="PF01522">
    <property type="entry name" value="Polysacc_deac_1"/>
    <property type="match status" value="1"/>
</dbReference>
<dbReference type="CDD" id="cd10918">
    <property type="entry name" value="CE4_NodB_like_5s_6s"/>
    <property type="match status" value="1"/>
</dbReference>
<feature type="domain" description="NodB homology" evidence="3">
    <location>
        <begin position="104"/>
        <end position="343"/>
    </location>
</feature>
<dbReference type="GO" id="GO:0005576">
    <property type="term" value="C:extracellular region"/>
    <property type="evidence" value="ECO:0007669"/>
    <property type="project" value="UniProtKB-SubCell"/>
</dbReference>
<dbReference type="GO" id="GO:0005975">
    <property type="term" value="P:carbohydrate metabolic process"/>
    <property type="evidence" value="ECO:0007669"/>
    <property type="project" value="InterPro"/>
</dbReference>
<evidence type="ECO:0000313" key="5">
    <source>
        <dbReference type="Proteomes" id="UP000315400"/>
    </source>
</evidence>
<dbReference type="GO" id="GO:0016810">
    <property type="term" value="F:hydrolase activity, acting on carbon-nitrogen (but not peptide) bonds"/>
    <property type="evidence" value="ECO:0007669"/>
    <property type="project" value="InterPro"/>
</dbReference>
<proteinExistence type="predicted"/>
<comment type="subcellular location">
    <subcellularLocation>
        <location evidence="1">Secreted</location>
    </subcellularLocation>
</comment>
<name>A0A540VS80_9GAMM</name>
<dbReference type="InterPro" id="IPR002509">
    <property type="entry name" value="NODB_dom"/>
</dbReference>
<sequence>MPDIGSRSAPELVAERNQCVPAGVSGPQAAVVRCLGRLVMGRGARAKLVVLIYHRVLPEPDPLRPGEITVHDFTWQIESVSRVFTVLPLSEAAERLASGTLPARAAAITFDDGYMDNLTHALPVLQRFRVPATVFVATGTLGRCMWNDKAIELLRQAPAQGLDTGELGLGILPASSITERRGSLFQLLAALKNLPRAQRDEILEGLLEGCGIMPPTGLMLDADGVRALHRAGIEIGAHTVHHPILSRIPLPEAEDEIARSRRTLESIVDAPVTSFAFPNGRRGVDYNEEHVALVRRLGFSAAVSTEHGPNRSWQNRFELRRFTPWDKTPLRFVGRLMLSAMRS</sequence>
<evidence type="ECO:0000313" key="4">
    <source>
        <dbReference type="EMBL" id="TQE99023.1"/>
    </source>
</evidence>
<gene>
    <name evidence="4" type="ORF">FKY71_10785</name>
</gene>
<dbReference type="Gene3D" id="3.20.20.370">
    <property type="entry name" value="Glycoside hydrolase/deacetylase"/>
    <property type="match status" value="1"/>
</dbReference>
<evidence type="ECO:0000256" key="2">
    <source>
        <dbReference type="ARBA" id="ARBA00022729"/>
    </source>
</evidence>
<accession>A0A540VS80</accession>
<dbReference type="SUPFAM" id="SSF88713">
    <property type="entry name" value="Glycoside hydrolase/deacetylase"/>
    <property type="match status" value="1"/>
</dbReference>
<dbReference type="PROSITE" id="PS51677">
    <property type="entry name" value="NODB"/>
    <property type="match status" value="1"/>
</dbReference>
<dbReference type="Proteomes" id="UP000315400">
    <property type="component" value="Unassembled WGS sequence"/>
</dbReference>
<dbReference type="InterPro" id="IPR011330">
    <property type="entry name" value="Glyco_hydro/deAcase_b/a-brl"/>
</dbReference>
<dbReference type="EMBL" id="VIFK01000101">
    <property type="protein sequence ID" value="TQE99023.1"/>
    <property type="molecule type" value="Genomic_DNA"/>
</dbReference>
<keyword evidence="2" id="KW-0732">Signal</keyword>
<evidence type="ECO:0000256" key="1">
    <source>
        <dbReference type="ARBA" id="ARBA00004613"/>
    </source>
</evidence>
<protein>
    <submittedName>
        <fullName evidence="4">Polysaccharide deacetylase family protein</fullName>
    </submittedName>
</protein>
<dbReference type="PANTHER" id="PTHR34216:SF3">
    <property type="entry name" value="POLY-BETA-1,6-N-ACETYL-D-GLUCOSAMINE N-DEACETYLASE"/>
    <property type="match status" value="1"/>
</dbReference>
<comment type="caution">
    <text evidence="4">The sequence shown here is derived from an EMBL/GenBank/DDBJ whole genome shotgun (WGS) entry which is preliminary data.</text>
</comment>
<evidence type="ECO:0000259" key="3">
    <source>
        <dbReference type="PROSITE" id="PS51677"/>
    </source>
</evidence>
<dbReference type="InterPro" id="IPR051398">
    <property type="entry name" value="Polysacch_Deacetylase"/>
</dbReference>
<dbReference type="AlphaFoldDB" id="A0A540VS80"/>